<sequence>MKLIFAVVVLGVETPPSTVSSISDDGNVSSLFSFLRLLNMSSSSDVLLSLLLGSVNMSGSQEESGFVSPSSSSLLTVVPVTSSSASVLLKTLSLTSWAMLLNVLLSKPSIATVILMSSLGIKTRLLSLSMMLFS</sequence>
<dbReference type="EMBL" id="HBUF01186983">
    <property type="protein sequence ID" value="CAG6657044.1"/>
    <property type="molecule type" value="Transcribed_RNA"/>
</dbReference>
<dbReference type="EMBL" id="HBUF01349330">
    <property type="protein sequence ID" value="CAG6712447.1"/>
    <property type="molecule type" value="Transcribed_RNA"/>
</dbReference>
<name>A0A8D9FBQ6_9HEMI</name>
<dbReference type="EMBL" id="HBUF01633677">
    <property type="protein sequence ID" value="CAG6783656.1"/>
    <property type="molecule type" value="Transcribed_RNA"/>
</dbReference>
<accession>A0A8D9FBQ6</accession>
<protein>
    <submittedName>
        <fullName evidence="1">Uncharacterized protein</fullName>
    </submittedName>
</protein>
<dbReference type="AlphaFoldDB" id="A0A8D9FBQ6"/>
<dbReference type="EMBL" id="HBUF01633678">
    <property type="protein sequence ID" value="CAG6783659.1"/>
    <property type="molecule type" value="Transcribed_RNA"/>
</dbReference>
<dbReference type="EMBL" id="HBUF01349332">
    <property type="protein sequence ID" value="CAG6712449.1"/>
    <property type="molecule type" value="Transcribed_RNA"/>
</dbReference>
<dbReference type="EMBL" id="HBUF01002882">
    <property type="protein sequence ID" value="CAG6606280.1"/>
    <property type="molecule type" value="Transcribed_RNA"/>
</dbReference>
<dbReference type="EMBL" id="HBUF01633679">
    <property type="protein sequence ID" value="CAG6783662.1"/>
    <property type="molecule type" value="Transcribed_RNA"/>
</dbReference>
<organism evidence="1">
    <name type="scientific">Cacopsylla melanoneura</name>
    <dbReference type="NCBI Taxonomy" id="428564"/>
    <lineage>
        <taxon>Eukaryota</taxon>
        <taxon>Metazoa</taxon>
        <taxon>Ecdysozoa</taxon>
        <taxon>Arthropoda</taxon>
        <taxon>Hexapoda</taxon>
        <taxon>Insecta</taxon>
        <taxon>Pterygota</taxon>
        <taxon>Neoptera</taxon>
        <taxon>Paraneoptera</taxon>
        <taxon>Hemiptera</taxon>
        <taxon>Sternorrhyncha</taxon>
        <taxon>Psylloidea</taxon>
        <taxon>Psyllidae</taxon>
        <taxon>Psyllinae</taxon>
        <taxon>Cacopsylla</taxon>
    </lineage>
</organism>
<dbReference type="EMBL" id="HBUF01186982">
    <property type="protein sequence ID" value="CAG6657043.1"/>
    <property type="molecule type" value="Transcribed_RNA"/>
</dbReference>
<proteinExistence type="predicted"/>
<evidence type="ECO:0000313" key="1">
    <source>
        <dbReference type="EMBL" id="CAG6783659.1"/>
    </source>
</evidence>
<dbReference type="EMBL" id="HBUF01002881">
    <property type="protein sequence ID" value="CAG6606279.1"/>
    <property type="molecule type" value="Transcribed_RNA"/>
</dbReference>
<dbReference type="EMBL" id="HBUF01349331">
    <property type="protein sequence ID" value="CAG6712448.1"/>
    <property type="molecule type" value="Transcribed_RNA"/>
</dbReference>
<dbReference type="EMBL" id="HBUF01349329">
    <property type="protein sequence ID" value="CAG6712446.1"/>
    <property type="molecule type" value="Transcribed_RNA"/>
</dbReference>
<reference evidence="1" key="1">
    <citation type="submission" date="2021-05" db="EMBL/GenBank/DDBJ databases">
        <authorList>
            <person name="Alioto T."/>
            <person name="Alioto T."/>
            <person name="Gomez Garrido J."/>
        </authorList>
    </citation>
    <scope>NUCLEOTIDE SEQUENCE</scope>
</reference>